<dbReference type="GO" id="GO:0003729">
    <property type="term" value="F:mRNA binding"/>
    <property type="evidence" value="ECO:0007669"/>
    <property type="project" value="TreeGrafter"/>
</dbReference>
<dbReference type="Proteomes" id="UP001140091">
    <property type="component" value="Unassembled WGS sequence"/>
</dbReference>
<keyword evidence="4" id="KW-1185">Reference proteome</keyword>
<evidence type="ECO:0000256" key="1">
    <source>
        <dbReference type="SAM" id="MobiDB-lite"/>
    </source>
</evidence>
<dbReference type="PROSITE" id="PS50882">
    <property type="entry name" value="YTH"/>
    <property type="match status" value="1"/>
</dbReference>
<dbReference type="OrthoDB" id="306690at2759"/>
<feature type="compositionally biased region" description="Low complexity" evidence="1">
    <location>
        <begin position="233"/>
        <end position="257"/>
    </location>
</feature>
<evidence type="ECO:0000313" key="4">
    <source>
        <dbReference type="Proteomes" id="UP001140091"/>
    </source>
</evidence>
<dbReference type="CDD" id="cd21134">
    <property type="entry name" value="YTH"/>
    <property type="match status" value="1"/>
</dbReference>
<dbReference type="AlphaFoldDB" id="A0A9W8JS12"/>
<accession>A0A9W8JS12</accession>
<dbReference type="PANTHER" id="PTHR12357:SF89">
    <property type="entry name" value="YTH DOMAIN-CONTAINING FAMILY PROTEIN"/>
    <property type="match status" value="1"/>
</dbReference>
<feature type="region of interest" description="Disordered" evidence="1">
    <location>
        <begin position="202"/>
        <end position="257"/>
    </location>
</feature>
<gene>
    <name evidence="3" type="ORF">H1R20_g1337</name>
</gene>
<organism evidence="3 4">
    <name type="scientific">Candolleomyces eurysporus</name>
    <dbReference type="NCBI Taxonomy" id="2828524"/>
    <lineage>
        <taxon>Eukaryota</taxon>
        <taxon>Fungi</taxon>
        <taxon>Dikarya</taxon>
        <taxon>Basidiomycota</taxon>
        <taxon>Agaricomycotina</taxon>
        <taxon>Agaricomycetes</taxon>
        <taxon>Agaricomycetidae</taxon>
        <taxon>Agaricales</taxon>
        <taxon>Agaricineae</taxon>
        <taxon>Psathyrellaceae</taxon>
        <taxon>Candolleomyces</taxon>
    </lineage>
</organism>
<sequence length="353" mass="38023">MSSGQTPVQPFINTPIDVPTLIAAKGYNPATFDIKPNFARFFVIKSYTEDDVHKSLKYEIWSSTEPGNKRLDKAFKETSGRGPIYLFFSVNASGHFCGMAEMLTPVDYSRSSTVWASDKWKGVFKVRWIFVRDIPNSNLRHIKLNNTQERKPVTNSRDTQELLPDAGQEMLRIFYTHPARTSLLQDFAFYELQAMQKMQASGGMPLSTVPTIPNIPTSGTNSPPSVVHSPQLSHTSNMSASSSTSGHSNSNSFSSNNPGYQNSNYGMNPLMHMGMGVGGIGGMGITAPPGGMGMGMGMGGMNLGGLGGMGGMGMQGMGGNQFGVQSQTHQAVMRHSSPTPSQGQQGIQGGQGY</sequence>
<comment type="caution">
    <text evidence="3">The sequence shown here is derived from an EMBL/GenBank/DDBJ whole genome shotgun (WGS) entry which is preliminary data.</text>
</comment>
<dbReference type="EMBL" id="JANBPK010000346">
    <property type="protein sequence ID" value="KAJ2935755.1"/>
    <property type="molecule type" value="Genomic_DNA"/>
</dbReference>
<dbReference type="Gene3D" id="3.10.590.10">
    <property type="entry name" value="ph1033 like domains"/>
    <property type="match status" value="1"/>
</dbReference>
<feature type="compositionally biased region" description="Polar residues" evidence="1">
    <location>
        <begin position="208"/>
        <end position="232"/>
    </location>
</feature>
<reference evidence="3" key="1">
    <citation type="submission" date="2022-06" db="EMBL/GenBank/DDBJ databases">
        <title>Genome Sequence of Candolleomyces eurysporus.</title>
        <authorList>
            <person name="Buettner E."/>
        </authorList>
    </citation>
    <scope>NUCLEOTIDE SEQUENCE</scope>
    <source>
        <strain evidence="3">VTCC 930004</strain>
    </source>
</reference>
<feature type="non-terminal residue" evidence="3">
    <location>
        <position position="353"/>
    </location>
</feature>
<feature type="compositionally biased region" description="Polar residues" evidence="1">
    <location>
        <begin position="325"/>
        <end position="341"/>
    </location>
</feature>
<evidence type="ECO:0000259" key="2">
    <source>
        <dbReference type="PROSITE" id="PS50882"/>
    </source>
</evidence>
<dbReference type="GO" id="GO:1990247">
    <property type="term" value="F:N6-methyladenosine-containing RNA reader activity"/>
    <property type="evidence" value="ECO:0007669"/>
    <property type="project" value="TreeGrafter"/>
</dbReference>
<name>A0A9W8JS12_9AGAR</name>
<evidence type="ECO:0000313" key="3">
    <source>
        <dbReference type="EMBL" id="KAJ2935755.1"/>
    </source>
</evidence>
<protein>
    <recommendedName>
        <fullName evidence="2">YTH domain-containing protein</fullName>
    </recommendedName>
</protein>
<dbReference type="GO" id="GO:0061157">
    <property type="term" value="P:mRNA destabilization"/>
    <property type="evidence" value="ECO:0007669"/>
    <property type="project" value="TreeGrafter"/>
</dbReference>
<proteinExistence type="predicted"/>
<dbReference type="GO" id="GO:0005737">
    <property type="term" value="C:cytoplasm"/>
    <property type="evidence" value="ECO:0007669"/>
    <property type="project" value="TreeGrafter"/>
</dbReference>
<feature type="region of interest" description="Disordered" evidence="1">
    <location>
        <begin position="325"/>
        <end position="353"/>
    </location>
</feature>
<dbReference type="PANTHER" id="PTHR12357">
    <property type="entry name" value="YTH YT521-B HOMOLOGY DOMAIN-CONTAINING"/>
    <property type="match status" value="1"/>
</dbReference>
<dbReference type="InterPro" id="IPR007275">
    <property type="entry name" value="YTH_domain"/>
</dbReference>
<feature type="domain" description="YTH" evidence="2">
    <location>
        <begin position="39"/>
        <end position="174"/>
    </location>
</feature>
<dbReference type="InterPro" id="IPR045168">
    <property type="entry name" value="YTH_prot"/>
</dbReference>
<dbReference type="Pfam" id="PF04146">
    <property type="entry name" value="YTH"/>
    <property type="match status" value="1"/>
</dbReference>